<proteinExistence type="predicted"/>
<evidence type="ECO:0000313" key="2">
    <source>
        <dbReference type="Proteomes" id="UP001257234"/>
    </source>
</evidence>
<name>A0ABU1EPC5_9FLAO</name>
<reference evidence="2" key="1">
    <citation type="submission" date="2023-07" db="EMBL/GenBank/DDBJ databases">
        <title>Christiangramia sp. SM2212., a novel bacterium of the family Flavobacteriaceae isolated from the sea sediment.</title>
        <authorList>
            <person name="Wang J."/>
            <person name="Zhang X."/>
        </authorList>
    </citation>
    <scope>NUCLEOTIDE SEQUENCE [LARGE SCALE GENOMIC DNA]</scope>
    <source>
        <strain evidence="2">SM2212</strain>
    </source>
</reference>
<evidence type="ECO:0008006" key="3">
    <source>
        <dbReference type="Google" id="ProtNLM"/>
    </source>
</evidence>
<organism evidence="1 2">
    <name type="scientific">Christiangramia sediminicola</name>
    <dbReference type="NCBI Taxonomy" id="3073267"/>
    <lineage>
        <taxon>Bacteria</taxon>
        <taxon>Pseudomonadati</taxon>
        <taxon>Bacteroidota</taxon>
        <taxon>Flavobacteriia</taxon>
        <taxon>Flavobacteriales</taxon>
        <taxon>Flavobacteriaceae</taxon>
        <taxon>Christiangramia</taxon>
    </lineage>
</organism>
<dbReference type="EMBL" id="JAVJIU010000002">
    <property type="protein sequence ID" value="MDR5590246.1"/>
    <property type="molecule type" value="Genomic_DNA"/>
</dbReference>
<dbReference type="RefSeq" id="WP_309561120.1">
    <property type="nucleotide sequence ID" value="NZ_JAVJIU010000002.1"/>
</dbReference>
<sequence length="121" mass="13942">MSNLILTTSEEKHNGQTFIHVDKNRGKIRPGEKYIFAEFDPGAPNKQGALIGRRLCVDLELKRLDDLTPTIAFLDKNCELDTYREILIKLRKIKPNDMLVIATFTNESNTKNYWKNAPIHN</sequence>
<protein>
    <recommendedName>
        <fullName evidence="3">DUF3850 domain-containing protein</fullName>
    </recommendedName>
</protein>
<evidence type="ECO:0000313" key="1">
    <source>
        <dbReference type="EMBL" id="MDR5590246.1"/>
    </source>
</evidence>
<keyword evidence="2" id="KW-1185">Reference proteome</keyword>
<accession>A0ABU1EPC5</accession>
<comment type="caution">
    <text evidence="1">The sequence shown here is derived from an EMBL/GenBank/DDBJ whole genome shotgun (WGS) entry which is preliminary data.</text>
</comment>
<dbReference type="Proteomes" id="UP001257234">
    <property type="component" value="Unassembled WGS sequence"/>
</dbReference>
<gene>
    <name evidence="1" type="ORF">RE431_06320</name>
</gene>